<name>A0A7G9TBN6_PSEMX</name>
<sequence length="122" mass="13169">MSVPCPACERTQRLAFLLASDEVDAALEAGLMAWAPCPVDGTDPARAEAIMQAQTRLRTAWAARARYQQRQARLERRAAEREARRVAATPADPVAPARPALPAAAAAVLERARARAAERSKP</sequence>
<organism evidence="2 3">
    <name type="scientific">Pseudoxanthomonas mexicana</name>
    <dbReference type="NCBI Taxonomy" id="128785"/>
    <lineage>
        <taxon>Bacteria</taxon>
        <taxon>Pseudomonadati</taxon>
        <taxon>Pseudomonadota</taxon>
        <taxon>Gammaproteobacteria</taxon>
        <taxon>Lysobacterales</taxon>
        <taxon>Lysobacteraceae</taxon>
        <taxon>Pseudoxanthomonas</taxon>
    </lineage>
</organism>
<accession>A0A7G9TBN6</accession>
<feature type="compositionally biased region" description="Basic and acidic residues" evidence="1">
    <location>
        <begin position="74"/>
        <end position="85"/>
    </location>
</feature>
<gene>
    <name evidence="2" type="ORF">IAE60_16630</name>
</gene>
<evidence type="ECO:0000313" key="2">
    <source>
        <dbReference type="EMBL" id="QNN77511.1"/>
    </source>
</evidence>
<proteinExistence type="predicted"/>
<protein>
    <submittedName>
        <fullName evidence="2">Uncharacterized protein</fullName>
    </submittedName>
</protein>
<dbReference type="AlphaFoldDB" id="A0A7G9TBN6"/>
<dbReference type="EMBL" id="CP060731">
    <property type="protein sequence ID" value="QNN77511.1"/>
    <property type="molecule type" value="Genomic_DNA"/>
</dbReference>
<feature type="region of interest" description="Disordered" evidence="1">
    <location>
        <begin position="74"/>
        <end position="99"/>
    </location>
</feature>
<feature type="compositionally biased region" description="Low complexity" evidence="1">
    <location>
        <begin position="86"/>
        <end position="99"/>
    </location>
</feature>
<evidence type="ECO:0000313" key="3">
    <source>
        <dbReference type="Proteomes" id="UP000515838"/>
    </source>
</evidence>
<reference evidence="2 3" key="1">
    <citation type="submission" date="2020-08" db="EMBL/GenBank/DDBJ databases">
        <title>Streptomycin Non-resistant strain, P. mexicana.</title>
        <authorList>
            <person name="Ganesh-Kumar S."/>
            <person name="Zhe T."/>
            <person name="Yu Z."/>
            <person name="Min Y."/>
        </authorList>
    </citation>
    <scope>NUCLEOTIDE SEQUENCE [LARGE SCALE GENOMIC DNA]</scope>
    <source>
        <strain evidence="2 3">GTZY2</strain>
    </source>
</reference>
<dbReference type="Proteomes" id="UP000515838">
    <property type="component" value="Chromosome"/>
</dbReference>
<evidence type="ECO:0000256" key="1">
    <source>
        <dbReference type="SAM" id="MobiDB-lite"/>
    </source>
</evidence>